<keyword evidence="3" id="KW-0862">Zinc</keyword>
<keyword evidence="6" id="KW-0804">Transcription</keyword>
<dbReference type="GO" id="GO:0008270">
    <property type="term" value="F:zinc ion binding"/>
    <property type="evidence" value="ECO:0007669"/>
    <property type="project" value="InterPro"/>
</dbReference>
<gene>
    <name evidence="10" type="ORF">NW762_014031</name>
</gene>
<evidence type="ECO:0000313" key="11">
    <source>
        <dbReference type="Proteomes" id="UP001152049"/>
    </source>
</evidence>
<evidence type="ECO:0000313" key="10">
    <source>
        <dbReference type="EMBL" id="KAJ4245522.1"/>
    </source>
</evidence>
<keyword evidence="11" id="KW-1185">Reference proteome</keyword>
<dbReference type="EMBL" id="JAOQAZ010000046">
    <property type="protein sequence ID" value="KAJ4245522.1"/>
    <property type="molecule type" value="Genomic_DNA"/>
</dbReference>
<dbReference type="PANTHER" id="PTHR47782:SF12">
    <property type="entry name" value="ZN(II)2CYS6 TRANSCRIPTION FACTOR (EUROFUNG)"/>
    <property type="match status" value="1"/>
</dbReference>
<comment type="caution">
    <text evidence="10">The sequence shown here is derived from an EMBL/GenBank/DDBJ whole genome shotgun (WGS) entry which is preliminary data.</text>
</comment>
<feature type="compositionally biased region" description="Low complexity" evidence="8">
    <location>
        <begin position="21"/>
        <end position="35"/>
    </location>
</feature>
<evidence type="ECO:0000256" key="2">
    <source>
        <dbReference type="ARBA" id="ARBA00022723"/>
    </source>
</evidence>
<sequence length="616" mass="69820">MRRLAGLSKEELLKKVEALESSIASSAAPESPSSEFIDHHVEDNEIFQDDQHGLPSISVATSPATPASASRESRARPSNKPNSYEENQQLDTHQPEMMENGNIQVRREILMTYLESMHRRVPLCDYGEILKTNEASIHITPSTNLVRMQLLRLNMACAIGATIRQLTGDALPLDPKKCFLTAMDLRDSMEETNLVQQVEIDLWIVLYKLRTCFSSEVWYLIGHAMRTAIDAGLHRERYYQLLNPSEAELRRCLFWAIYALERNICWSLKRPFSLADHDIDTKLPAPLQHPTWLNDENDSLDRRERLDGTQRPLDKRVFIATINLSRINSQVYSQIYQADQSKASRDQIPQLLDKIRLHEMSLSDCSAQDQDFLQLHVKNATRVLIEPFLPELHPSDYLVKTCLDAAGSMCQIFKRLRLNRSLGRDDNLVSLAQCSHASLLLIADGTSYIVTKNPALWTPAKANDLRACSASLFAAAERNKAIRKYRDTLDTIIEAVSEYVEQVSSSIDGFSGRQSQETPGRSTDEESSPQYTFDKLGHALKAGKFEFPFHSYPIYCLESASFPDNSPKSPRETTGVGTRLALHHLDPFQWDFGASISDEVDLTSMDYLFTANQYQQ</sequence>
<dbReference type="PANTHER" id="PTHR47782">
    <property type="entry name" value="ZN(II)2CYS6 TRANSCRIPTION FACTOR (EUROFUNG)-RELATED"/>
    <property type="match status" value="1"/>
</dbReference>
<evidence type="ECO:0000256" key="4">
    <source>
        <dbReference type="ARBA" id="ARBA00023015"/>
    </source>
</evidence>
<dbReference type="GO" id="GO:0043565">
    <property type="term" value="F:sequence-specific DNA binding"/>
    <property type="evidence" value="ECO:0007669"/>
    <property type="project" value="TreeGrafter"/>
</dbReference>
<protein>
    <recommendedName>
        <fullName evidence="9">Xylanolytic transcriptional activator regulatory domain-containing protein</fullName>
    </recommendedName>
</protein>
<evidence type="ECO:0000256" key="5">
    <source>
        <dbReference type="ARBA" id="ARBA00023125"/>
    </source>
</evidence>
<reference evidence="10" key="1">
    <citation type="submission" date="2022-09" db="EMBL/GenBank/DDBJ databases">
        <title>Fusarium specimens isolated from Avocado Roots.</title>
        <authorList>
            <person name="Stajich J."/>
            <person name="Roper C."/>
            <person name="Heimlech-Rivalta G."/>
        </authorList>
    </citation>
    <scope>NUCLEOTIDE SEQUENCE</scope>
    <source>
        <strain evidence="10">CF00136</strain>
    </source>
</reference>
<accession>A0A9W8RL61</accession>
<comment type="subcellular location">
    <subcellularLocation>
        <location evidence="1">Nucleus</location>
    </subcellularLocation>
</comment>
<feature type="region of interest" description="Disordered" evidence="8">
    <location>
        <begin position="507"/>
        <end position="529"/>
    </location>
</feature>
<dbReference type="Pfam" id="PF04082">
    <property type="entry name" value="Fungal_trans"/>
    <property type="match status" value="1"/>
</dbReference>
<keyword evidence="2" id="KW-0479">Metal-binding</keyword>
<dbReference type="InterPro" id="IPR007219">
    <property type="entry name" value="XnlR_reg_dom"/>
</dbReference>
<feature type="region of interest" description="Disordered" evidence="8">
    <location>
        <begin position="21"/>
        <end position="101"/>
    </location>
</feature>
<dbReference type="AlphaFoldDB" id="A0A9W8RL61"/>
<feature type="compositionally biased region" description="Polar residues" evidence="8">
    <location>
        <begin position="79"/>
        <end position="92"/>
    </location>
</feature>
<dbReference type="Proteomes" id="UP001152049">
    <property type="component" value="Unassembled WGS sequence"/>
</dbReference>
<dbReference type="GO" id="GO:0005634">
    <property type="term" value="C:nucleus"/>
    <property type="evidence" value="ECO:0007669"/>
    <property type="project" value="UniProtKB-SubCell"/>
</dbReference>
<proteinExistence type="predicted"/>
<keyword evidence="7" id="KW-0539">Nucleus</keyword>
<keyword evidence="4" id="KW-0805">Transcription regulation</keyword>
<feature type="compositionally biased region" description="Polar residues" evidence="8">
    <location>
        <begin position="507"/>
        <end position="521"/>
    </location>
</feature>
<feature type="domain" description="Xylanolytic transcriptional activator regulatory" evidence="9">
    <location>
        <begin position="217"/>
        <end position="290"/>
    </location>
</feature>
<evidence type="ECO:0000259" key="9">
    <source>
        <dbReference type="SMART" id="SM00906"/>
    </source>
</evidence>
<dbReference type="SMART" id="SM00906">
    <property type="entry name" value="Fungal_trans"/>
    <property type="match status" value="1"/>
</dbReference>
<evidence type="ECO:0000256" key="1">
    <source>
        <dbReference type="ARBA" id="ARBA00004123"/>
    </source>
</evidence>
<dbReference type="InterPro" id="IPR052202">
    <property type="entry name" value="Yeast_MetPath_Reg"/>
</dbReference>
<dbReference type="OrthoDB" id="9970124at2759"/>
<dbReference type="GO" id="GO:0045944">
    <property type="term" value="P:positive regulation of transcription by RNA polymerase II"/>
    <property type="evidence" value="ECO:0007669"/>
    <property type="project" value="TreeGrafter"/>
</dbReference>
<feature type="compositionally biased region" description="Low complexity" evidence="8">
    <location>
        <begin position="60"/>
        <end position="70"/>
    </location>
</feature>
<dbReference type="GO" id="GO:0006351">
    <property type="term" value="P:DNA-templated transcription"/>
    <property type="evidence" value="ECO:0007669"/>
    <property type="project" value="InterPro"/>
</dbReference>
<evidence type="ECO:0000256" key="6">
    <source>
        <dbReference type="ARBA" id="ARBA00023163"/>
    </source>
</evidence>
<dbReference type="CDD" id="cd12148">
    <property type="entry name" value="fungal_TF_MHR"/>
    <property type="match status" value="1"/>
</dbReference>
<organism evidence="10 11">
    <name type="scientific">Fusarium torreyae</name>
    <dbReference type="NCBI Taxonomy" id="1237075"/>
    <lineage>
        <taxon>Eukaryota</taxon>
        <taxon>Fungi</taxon>
        <taxon>Dikarya</taxon>
        <taxon>Ascomycota</taxon>
        <taxon>Pezizomycotina</taxon>
        <taxon>Sordariomycetes</taxon>
        <taxon>Hypocreomycetidae</taxon>
        <taxon>Hypocreales</taxon>
        <taxon>Nectriaceae</taxon>
        <taxon>Fusarium</taxon>
    </lineage>
</organism>
<keyword evidence="5" id="KW-0238">DNA-binding</keyword>
<evidence type="ECO:0000256" key="7">
    <source>
        <dbReference type="ARBA" id="ARBA00023242"/>
    </source>
</evidence>
<dbReference type="GO" id="GO:0000981">
    <property type="term" value="F:DNA-binding transcription factor activity, RNA polymerase II-specific"/>
    <property type="evidence" value="ECO:0007669"/>
    <property type="project" value="TreeGrafter"/>
</dbReference>
<evidence type="ECO:0000256" key="3">
    <source>
        <dbReference type="ARBA" id="ARBA00022833"/>
    </source>
</evidence>
<name>A0A9W8RL61_9HYPO</name>
<evidence type="ECO:0000256" key="8">
    <source>
        <dbReference type="SAM" id="MobiDB-lite"/>
    </source>
</evidence>